<feature type="transmembrane region" description="Helical" evidence="7">
    <location>
        <begin position="252"/>
        <end position="274"/>
    </location>
</feature>
<feature type="transmembrane region" description="Helical" evidence="7">
    <location>
        <begin position="125"/>
        <end position="154"/>
    </location>
</feature>
<dbReference type="OrthoDB" id="3934549at2759"/>
<dbReference type="EMBL" id="ML996209">
    <property type="protein sequence ID" value="KAF2730811.1"/>
    <property type="molecule type" value="Genomic_DNA"/>
</dbReference>
<feature type="compositionally biased region" description="Basic and acidic residues" evidence="6">
    <location>
        <begin position="341"/>
        <end position="350"/>
    </location>
</feature>
<feature type="compositionally biased region" description="Pro residues" evidence="6">
    <location>
        <begin position="303"/>
        <end position="316"/>
    </location>
</feature>
<feature type="transmembrane region" description="Helical" evidence="7">
    <location>
        <begin position="210"/>
        <end position="232"/>
    </location>
</feature>
<feature type="transmembrane region" description="Helical" evidence="7">
    <location>
        <begin position="6"/>
        <end position="28"/>
    </location>
</feature>
<dbReference type="AlphaFoldDB" id="A0A9P4QTT6"/>
<proteinExistence type="inferred from homology"/>
<evidence type="ECO:0000256" key="2">
    <source>
        <dbReference type="ARBA" id="ARBA00022692"/>
    </source>
</evidence>
<dbReference type="Proteomes" id="UP000799444">
    <property type="component" value="Unassembled WGS sequence"/>
</dbReference>
<evidence type="ECO:0000256" key="1">
    <source>
        <dbReference type="ARBA" id="ARBA00004141"/>
    </source>
</evidence>
<comment type="similarity">
    <text evidence="5">Belongs to the SAT4 family.</text>
</comment>
<keyword evidence="4 7" id="KW-0472">Membrane</keyword>
<evidence type="ECO:0000256" key="7">
    <source>
        <dbReference type="SAM" id="Phobius"/>
    </source>
</evidence>
<evidence type="ECO:0000256" key="4">
    <source>
        <dbReference type="ARBA" id="ARBA00023136"/>
    </source>
</evidence>
<keyword evidence="2 7" id="KW-0812">Transmembrane</keyword>
<accession>A0A9P4QTT6</accession>
<name>A0A9P4QTT6_9PLEO</name>
<dbReference type="Pfam" id="PF20684">
    <property type="entry name" value="Fung_rhodopsin"/>
    <property type="match status" value="1"/>
</dbReference>
<comment type="subcellular location">
    <subcellularLocation>
        <location evidence="1">Membrane</location>
        <topology evidence="1">Multi-pass membrane protein</topology>
    </subcellularLocation>
</comment>
<dbReference type="GO" id="GO:0016020">
    <property type="term" value="C:membrane"/>
    <property type="evidence" value="ECO:0007669"/>
    <property type="project" value="UniProtKB-SubCell"/>
</dbReference>
<dbReference type="InterPro" id="IPR052337">
    <property type="entry name" value="SAT4-like"/>
</dbReference>
<evidence type="ECO:0000256" key="3">
    <source>
        <dbReference type="ARBA" id="ARBA00022989"/>
    </source>
</evidence>
<evidence type="ECO:0000313" key="10">
    <source>
        <dbReference type="Proteomes" id="UP000799444"/>
    </source>
</evidence>
<feature type="region of interest" description="Disordered" evidence="6">
    <location>
        <begin position="284"/>
        <end position="350"/>
    </location>
</feature>
<dbReference type="PANTHER" id="PTHR33048">
    <property type="entry name" value="PTH11-LIKE INTEGRAL MEMBRANE PROTEIN (AFU_ORTHOLOGUE AFUA_5G11245)"/>
    <property type="match status" value="1"/>
</dbReference>
<keyword evidence="10" id="KW-1185">Reference proteome</keyword>
<reference evidence="9" key="1">
    <citation type="journal article" date="2020" name="Stud. Mycol.">
        <title>101 Dothideomycetes genomes: a test case for predicting lifestyles and emergence of pathogens.</title>
        <authorList>
            <person name="Haridas S."/>
            <person name="Albert R."/>
            <person name="Binder M."/>
            <person name="Bloem J."/>
            <person name="Labutti K."/>
            <person name="Salamov A."/>
            <person name="Andreopoulos B."/>
            <person name="Baker S."/>
            <person name="Barry K."/>
            <person name="Bills G."/>
            <person name="Bluhm B."/>
            <person name="Cannon C."/>
            <person name="Castanera R."/>
            <person name="Culley D."/>
            <person name="Daum C."/>
            <person name="Ezra D."/>
            <person name="Gonzalez J."/>
            <person name="Henrissat B."/>
            <person name="Kuo A."/>
            <person name="Liang C."/>
            <person name="Lipzen A."/>
            <person name="Lutzoni F."/>
            <person name="Magnuson J."/>
            <person name="Mondo S."/>
            <person name="Nolan M."/>
            <person name="Ohm R."/>
            <person name="Pangilinan J."/>
            <person name="Park H.-J."/>
            <person name="Ramirez L."/>
            <person name="Alfaro M."/>
            <person name="Sun H."/>
            <person name="Tritt A."/>
            <person name="Yoshinaga Y."/>
            <person name="Zwiers L.-H."/>
            <person name="Turgeon B."/>
            <person name="Goodwin S."/>
            <person name="Spatafora J."/>
            <person name="Crous P."/>
            <person name="Grigoriev I."/>
        </authorList>
    </citation>
    <scope>NUCLEOTIDE SEQUENCE</scope>
    <source>
        <strain evidence="9">CBS 125425</strain>
    </source>
</reference>
<gene>
    <name evidence="9" type="ORF">EJ04DRAFT_30741</name>
</gene>
<evidence type="ECO:0000256" key="5">
    <source>
        <dbReference type="ARBA" id="ARBA00038359"/>
    </source>
</evidence>
<feature type="transmembrane region" description="Helical" evidence="7">
    <location>
        <begin position="92"/>
        <end position="113"/>
    </location>
</feature>
<evidence type="ECO:0000313" key="9">
    <source>
        <dbReference type="EMBL" id="KAF2730811.1"/>
    </source>
</evidence>
<comment type="caution">
    <text evidence="9">The sequence shown here is derived from an EMBL/GenBank/DDBJ whole genome shotgun (WGS) entry which is preliminary data.</text>
</comment>
<dbReference type="InterPro" id="IPR049326">
    <property type="entry name" value="Rhodopsin_dom_fungi"/>
</dbReference>
<dbReference type="PANTHER" id="PTHR33048:SF124">
    <property type="entry name" value="INTEGRAL MEMBRANE PROTEIN"/>
    <property type="match status" value="1"/>
</dbReference>
<feature type="transmembrane region" description="Helical" evidence="7">
    <location>
        <begin position="174"/>
        <end position="198"/>
    </location>
</feature>
<keyword evidence="3 7" id="KW-1133">Transmembrane helix</keyword>
<organism evidence="9 10">
    <name type="scientific">Polyplosphaeria fusca</name>
    <dbReference type="NCBI Taxonomy" id="682080"/>
    <lineage>
        <taxon>Eukaryota</taxon>
        <taxon>Fungi</taxon>
        <taxon>Dikarya</taxon>
        <taxon>Ascomycota</taxon>
        <taxon>Pezizomycotina</taxon>
        <taxon>Dothideomycetes</taxon>
        <taxon>Pleosporomycetidae</taxon>
        <taxon>Pleosporales</taxon>
        <taxon>Tetraplosphaeriaceae</taxon>
        <taxon>Polyplosphaeria</taxon>
    </lineage>
</organism>
<protein>
    <recommendedName>
        <fullName evidence="8">Rhodopsin domain-containing protein</fullName>
    </recommendedName>
</protein>
<feature type="transmembrane region" description="Helical" evidence="7">
    <location>
        <begin position="40"/>
        <end position="60"/>
    </location>
</feature>
<feature type="domain" description="Rhodopsin" evidence="8">
    <location>
        <begin position="25"/>
        <end position="276"/>
    </location>
</feature>
<evidence type="ECO:0000259" key="8">
    <source>
        <dbReference type="Pfam" id="PF20684"/>
    </source>
</evidence>
<evidence type="ECO:0000256" key="6">
    <source>
        <dbReference type="SAM" id="MobiDB-lite"/>
    </source>
</evidence>
<sequence length="350" mass="39178">MAVPVMSLLVTAFTLTSLSTIVVMARFYSRCFLVRKLSSSDWVMLAAVICTWGSSVTNYYQAKFQDYSHVHDKNSWAVVVTGGNLSWWIHRLFYIVDTCLIKTSILLFYNYIASSHKSFHRITKGMIAIILFASIGMLVAAICSCIPVADAWSFEIFYDSFFGEIKGHCYNPNILWFFSAGFNLVTDTMIWLLPPIFLLNLQALDTKRKLELIGIFSIGIVAVIASAIRLWVLTLWTSGFIQSGNQAVMLLIWGQVEQHAGIISASIPFLRPLYRKLRFKLPRRSQSSPTPKLIAPHWTPEGRPVPPRTPIIPSPSPTLGGSSTEAFRVPSSPLTPIAPFRPEEAIRATV</sequence>